<dbReference type="RefSeq" id="WP_380510546.1">
    <property type="nucleotide sequence ID" value="NZ_JBHEZX010000007.1"/>
</dbReference>
<keyword evidence="2" id="KW-0203">Cytokinin biosynthesis</keyword>
<evidence type="ECO:0000256" key="1">
    <source>
        <dbReference type="ARBA" id="ARBA00006763"/>
    </source>
</evidence>
<dbReference type="InterPro" id="IPR031100">
    <property type="entry name" value="LOG_fam"/>
</dbReference>
<proteinExistence type="inferred from homology"/>
<dbReference type="PANTHER" id="PTHR31223">
    <property type="entry name" value="LOG FAMILY PROTEIN YJL055W"/>
    <property type="match status" value="1"/>
</dbReference>
<comment type="caution">
    <text evidence="3">The sequence shown here is derived from an EMBL/GenBank/DDBJ whole genome shotgun (WGS) entry which is preliminary data.</text>
</comment>
<dbReference type="InterPro" id="IPR005269">
    <property type="entry name" value="LOG"/>
</dbReference>
<comment type="catalytic activity">
    <reaction evidence="2">
        <text>9-ribosyl-trans-zeatin 5'-phosphate + H2O = trans-zeatin + D-ribose 5-phosphate</text>
        <dbReference type="Rhea" id="RHEA:48564"/>
        <dbReference type="ChEBI" id="CHEBI:15377"/>
        <dbReference type="ChEBI" id="CHEBI:16522"/>
        <dbReference type="ChEBI" id="CHEBI:78346"/>
        <dbReference type="ChEBI" id="CHEBI:87947"/>
        <dbReference type="EC" id="3.2.2.n1"/>
    </reaction>
</comment>
<comment type="catalytic activity">
    <reaction evidence="2">
        <text>N(6)-(dimethylallyl)adenosine 5'-phosphate + H2O = N(6)-dimethylallyladenine + D-ribose 5-phosphate</text>
        <dbReference type="Rhea" id="RHEA:48560"/>
        <dbReference type="ChEBI" id="CHEBI:15377"/>
        <dbReference type="ChEBI" id="CHEBI:17660"/>
        <dbReference type="ChEBI" id="CHEBI:57526"/>
        <dbReference type="ChEBI" id="CHEBI:78346"/>
        <dbReference type="EC" id="3.2.2.n1"/>
    </reaction>
</comment>
<evidence type="ECO:0000313" key="5">
    <source>
        <dbReference type="Proteomes" id="UP001592530"/>
    </source>
</evidence>
<dbReference type="EMBL" id="JBHEZX010000007">
    <property type="protein sequence ID" value="MFC1411266.1"/>
    <property type="molecule type" value="Genomic_DNA"/>
</dbReference>
<comment type="similarity">
    <text evidence="1 2">Belongs to the LOG family.</text>
</comment>
<evidence type="ECO:0000256" key="2">
    <source>
        <dbReference type="RuleBase" id="RU363015"/>
    </source>
</evidence>
<evidence type="ECO:0000313" key="6">
    <source>
        <dbReference type="Proteomes" id="UP001592582"/>
    </source>
</evidence>
<dbReference type="SUPFAM" id="SSF102405">
    <property type="entry name" value="MCP/YpsA-like"/>
    <property type="match status" value="1"/>
</dbReference>
<dbReference type="Gene3D" id="3.40.50.450">
    <property type="match status" value="1"/>
</dbReference>
<sequence length="189" mass="19768">MTGLAVTVYAGSSLGNDPRFAKETELFARDLVAAGAEIVYGGGSVGLMGVLADTVLAAGGRVTGVIPQSLVDAEVAHLSLTELKVVGSMHERKNEMARLADCFVALPGGLGTVEELFEAWAWLILGHHGKPVALLNTAGYWDPLLTAVQAMARAGFIGAEEATSLVAVDSAEELLRLVDSWTPPAPRWA</sequence>
<keyword evidence="6" id="KW-1185">Reference proteome</keyword>
<organism evidence="3 6">
    <name type="scientific">Streptacidiphilus alkalitolerans</name>
    <dbReference type="NCBI Taxonomy" id="3342712"/>
    <lineage>
        <taxon>Bacteria</taxon>
        <taxon>Bacillati</taxon>
        <taxon>Actinomycetota</taxon>
        <taxon>Actinomycetes</taxon>
        <taxon>Kitasatosporales</taxon>
        <taxon>Streptomycetaceae</taxon>
        <taxon>Streptacidiphilus</taxon>
    </lineage>
</organism>
<protein>
    <recommendedName>
        <fullName evidence="2">Cytokinin riboside 5'-monophosphate phosphoribohydrolase</fullName>
        <ecNumber evidence="2">3.2.2.n1</ecNumber>
    </recommendedName>
</protein>
<dbReference type="Proteomes" id="UP001592582">
    <property type="component" value="Unassembled WGS sequence"/>
</dbReference>
<name>A0ABV6VC17_9ACTN</name>
<gene>
    <name evidence="4" type="ORF">ACEZDB_14585</name>
    <name evidence="3" type="ORF">ACEZDG_18545</name>
</gene>
<keyword evidence="2" id="KW-0378">Hydrolase</keyword>
<evidence type="ECO:0000313" key="4">
    <source>
        <dbReference type="EMBL" id="MFC1431872.1"/>
    </source>
</evidence>
<dbReference type="Pfam" id="PF03641">
    <property type="entry name" value="Lysine_decarbox"/>
    <property type="match status" value="1"/>
</dbReference>
<dbReference type="EC" id="3.2.2.n1" evidence="2"/>
<dbReference type="PANTHER" id="PTHR31223:SF70">
    <property type="entry name" value="LOG FAMILY PROTEIN YJL055W"/>
    <property type="match status" value="1"/>
</dbReference>
<evidence type="ECO:0000313" key="3">
    <source>
        <dbReference type="EMBL" id="MFC1411266.1"/>
    </source>
</evidence>
<reference evidence="5 6" key="1">
    <citation type="submission" date="2024-09" db="EMBL/GenBank/DDBJ databases">
        <authorList>
            <person name="Lee S.D."/>
        </authorList>
    </citation>
    <scope>NUCLEOTIDE SEQUENCE [LARGE SCALE GENOMIC DNA]</scope>
    <source>
        <strain evidence="3 6">N1-1</strain>
        <strain evidence="4 5">N1-3</strain>
    </source>
</reference>
<accession>A0ABV6VC17</accession>
<dbReference type="EMBL" id="JBHEZY010000005">
    <property type="protein sequence ID" value="MFC1431872.1"/>
    <property type="molecule type" value="Genomic_DNA"/>
</dbReference>
<dbReference type="NCBIfam" id="TIGR00730">
    <property type="entry name" value="Rossman fold protein, TIGR00730 family"/>
    <property type="match status" value="1"/>
</dbReference>
<dbReference type="Proteomes" id="UP001592530">
    <property type="component" value="Unassembled WGS sequence"/>
</dbReference>